<feature type="non-terminal residue" evidence="1">
    <location>
        <position position="1"/>
    </location>
</feature>
<organism evidence="1 2">
    <name type="scientific">Vavraia culicis (isolate floridensis)</name>
    <name type="common">Microsporidian parasite</name>
    <dbReference type="NCBI Taxonomy" id="948595"/>
    <lineage>
        <taxon>Eukaryota</taxon>
        <taxon>Fungi</taxon>
        <taxon>Fungi incertae sedis</taxon>
        <taxon>Microsporidia</taxon>
        <taxon>Pleistophoridae</taxon>
        <taxon>Vavraia</taxon>
    </lineage>
</organism>
<evidence type="ECO:0000313" key="2">
    <source>
        <dbReference type="Proteomes" id="UP000011081"/>
    </source>
</evidence>
<dbReference type="HOGENOM" id="CLU_408923_0_0_1"/>
<dbReference type="AlphaFoldDB" id="L2GRX4"/>
<dbReference type="InParanoid" id="L2GRX4"/>
<proteinExistence type="predicted"/>
<dbReference type="RefSeq" id="XP_008075452.1">
    <property type="nucleotide sequence ID" value="XM_008077261.1"/>
</dbReference>
<dbReference type="OrthoDB" id="2189043at2759"/>
<sequence>MSLKESLETNKPPTALTPLLSSPTIQQESLTLLKNDHTLTFVFLKNAVGLALKKQLNMDVQYLNDIYTTMMDVLYTCSDFNFRIVCQFIEIVSGTIRVRLENVHAPVDRVQRERFLYVLYFIFVRYESAASTEELFEEIDYYVEMTSSFLMDMLRSGECAPLVMNVLHALIYQEMHHMFEECGLVNELMKCGDNRILGLCLKKYTELVDLRALLSSALHNKNYELVALVLERTVGREIQGQILSGSGNNLAMNASDINLGHQNNLNSAGTDAHRAVIDQTAQVKAAIFNEIKNDLVMTDKEKNALVQDELAYFKDIMSTDTYRGHMHTLLRMLITPDNKALIHTCPDTESALFVAAITGLHIDARPTDRFCTCTFYRMLLSCKMSTQPFNFESVAGRAYSCMKAEHEMITIDENCVMRVDEYNAYLMRASVWHKTRRGEAVSSAVVESVRTYVMASCAEVSNVKVFWYFVDVLELCGAQLHELVERVLSGGITELIEIALFVAMKRYCNERNELTKTLLLSALERYAEHVPNETKNLVLLVTGNHCTYYERFLAVPGVTYEYVLEDDQLIISAPFNCSITHKEQIVIFCAVHSTDRLVSVARDLLSTLTSSSMRMGYEREMKRAVHTIQKMDEHVGTALKAKLRNVWYGMDLNDRWPLFILDLFCLDGYNVK</sequence>
<gene>
    <name evidence="1" type="ORF">VCUG_02444</name>
</gene>
<accession>L2GRX4</accession>
<protein>
    <submittedName>
        <fullName evidence="1">Uncharacterized protein</fullName>
    </submittedName>
</protein>
<reference evidence="2" key="1">
    <citation type="submission" date="2011-03" db="EMBL/GenBank/DDBJ databases">
        <title>The genome sequence of Vavraia culicis strain floridensis.</title>
        <authorList>
            <consortium name="The Broad Institute Genome Sequencing Platform"/>
            <person name="Cuomo C."/>
            <person name="Becnel J."/>
            <person name="Sanscrainte N."/>
            <person name="Young S.K."/>
            <person name="Zeng Q."/>
            <person name="Gargeya S."/>
            <person name="Fitzgerald M."/>
            <person name="Haas B."/>
            <person name="Abouelleil A."/>
            <person name="Alvarado L."/>
            <person name="Arachchi H.M."/>
            <person name="Berlin A."/>
            <person name="Chapman S.B."/>
            <person name="Gearin G."/>
            <person name="Goldberg J."/>
            <person name="Griggs A."/>
            <person name="Gujja S."/>
            <person name="Hansen M."/>
            <person name="Heiman D."/>
            <person name="Howarth C."/>
            <person name="Larimer J."/>
            <person name="Lui A."/>
            <person name="MacDonald P.J.P."/>
            <person name="McCowen C."/>
            <person name="Montmayeur A."/>
            <person name="Murphy C."/>
            <person name="Neiman D."/>
            <person name="Pearson M."/>
            <person name="Priest M."/>
            <person name="Roberts A."/>
            <person name="Saif S."/>
            <person name="Shea T."/>
            <person name="Sisk P."/>
            <person name="Stolte C."/>
            <person name="Sykes S."/>
            <person name="Wortman J."/>
            <person name="Nusbaum C."/>
            <person name="Birren B."/>
        </authorList>
    </citation>
    <scope>NUCLEOTIDE SEQUENCE [LARGE SCALE GENOMIC DNA]</scope>
    <source>
        <strain evidence="2">floridensis</strain>
    </source>
</reference>
<dbReference type="GeneID" id="19880306"/>
<dbReference type="VEuPathDB" id="MicrosporidiaDB:VCUG_02444"/>
<dbReference type="OMA" id="EYNAYLM"/>
<name>L2GRX4_VAVCU</name>
<evidence type="ECO:0000313" key="1">
    <source>
        <dbReference type="EMBL" id="ELA46053.1"/>
    </source>
</evidence>
<keyword evidence="2" id="KW-1185">Reference proteome</keyword>
<dbReference type="Proteomes" id="UP000011081">
    <property type="component" value="Unassembled WGS sequence"/>
</dbReference>
<dbReference type="EMBL" id="GL877467">
    <property type="protein sequence ID" value="ELA46053.1"/>
    <property type="molecule type" value="Genomic_DNA"/>
</dbReference>